<sequence length="220" mass="23662">MRVVIAEDNALLREGLVLLLTSAGHEVAAVASTGPEILPALLGHRPDVAVLDVRMPPGFRDEGLRAALTARRELPGLPVLVLSQYVEETYAAELLGDGAAGVGYLLKDRIGRVDEFLDALERVAAGGMALDPEVVTELMNRRLDDPLDSLTPREREVLQLMAEGRDNTTIASLLTVTERSVSKHIGNVFLKLGLSPQGDSGHRRVLAVLAYLNSPSTTRS</sequence>
<name>A0A5B8J8Q5_9ACTN</name>
<keyword evidence="2" id="KW-0805">Transcription regulation</keyword>
<dbReference type="GO" id="GO:0000160">
    <property type="term" value="P:phosphorelay signal transduction system"/>
    <property type="evidence" value="ECO:0007669"/>
    <property type="project" value="InterPro"/>
</dbReference>
<dbReference type="SUPFAM" id="SSF46894">
    <property type="entry name" value="C-terminal effector domain of the bipartite response regulators"/>
    <property type="match status" value="1"/>
</dbReference>
<dbReference type="AlphaFoldDB" id="A0A5B8J8Q5"/>
<dbReference type="InterPro" id="IPR039420">
    <property type="entry name" value="WalR-like"/>
</dbReference>
<dbReference type="PROSITE" id="PS00622">
    <property type="entry name" value="HTH_LUXR_1"/>
    <property type="match status" value="1"/>
</dbReference>
<dbReference type="PANTHER" id="PTHR43214:SF24">
    <property type="entry name" value="TRANSCRIPTIONAL REGULATORY PROTEIN NARL-RELATED"/>
    <property type="match status" value="1"/>
</dbReference>
<dbReference type="KEGG" id="sqz:FQU76_10035"/>
<evidence type="ECO:0000313" key="8">
    <source>
        <dbReference type="EMBL" id="QDY76814.1"/>
    </source>
</evidence>
<dbReference type="PRINTS" id="PR00038">
    <property type="entry name" value="HTHLUXR"/>
</dbReference>
<evidence type="ECO:0000256" key="4">
    <source>
        <dbReference type="ARBA" id="ARBA00023163"/>
    </source>
</evidence>
<dbReference type="CDD" id="cd06170">
    <property type="entry name" value="LuxR_C_like"/>
    <property type="match status" value="1"/>
</dbReference>
<dbReference type="PROSITE" id="PS50043">
    <property type="entry name" value="HTH_LUXR_2"/>
    <property type="match status" value="1"/>
</dbReference>
<dbReference type="Gene3D" id="3.40.50.2300">
    <property type="match status" value="1"/>
</dbReference>
<evidence type="ECO:0000256" key="5">
    <source>
        <dbReference type="PROSITE-ProRule" id="PRU00169"/>
    </source>
</evidence>
<dbReference type="OrthoDB" id="9808843at2"/>
<feature type="domain" description="Response regulatory" evidence="7">
    <location>
        <begin position="2"/>
        <end position="122"/>
    </location>
</feature>
<dbReference type="InterPro" id="IPR001789">
    <property type="entry name" value="Sig_transdc_resp-reg_receiver"/>
</dbReference>
<protein>
    <submittedName>
        <fullName evidence="8">Response regulator transcription factor</fullName>
    </submittedName>
</protein>
<evidence type="ECO:0000256" key="1">
    <source>
        <dbReference type="ARBA" id="ARBA00022553"/>
    </source>
</evidence>
<evidence type="ECO:0000256" key="3">
    <source>
        <dbReference type="ARBA" id="ARBA00023125"/>
    </source>
</evidence>
<keyword evidence="3" id="KW-0238">DNA-binding</keyword>
<evidence type="ECO:0000313" key="9">
    <source>
        <dbReference type="Proteomes" id="UP000320580"/>
    </source>
</evidence>
<organism evidence="8 9">
    <name type="scientific">Streptomyces qinzhouensis</name>
    <dbReference type="NCBI Taxonomy" id="2599401"/>
    <lineage>
        <taxon>Bacteria</taxon>
        <taxon>Bacillati</taxon>
        <taxon>Actinomycetota</taxon>
        <taxon>Actinomycetes</taxon>
        <taxon>Kitasatosporales</taxon>
        <taxon>Streptomycetaceae</taxon>
        <taxon>Streptomyces</taxon>
    </lineage>
</organism>
<dbReference type="RefSeq" id="WP_146480105.1">
    <property type="nucleotide sequence ID" value="NZ_CP042266.1"/>
</dbReference>
<keyword evidence="4" id="KW-0804">Transcription</keyword>
<dbReference type="GO" id="GO:0003677">
    <property type="term" value="F:DNA binding"/>
    <property type="evidence" value="ECO:0007669"/>
    <property type="project" value="UniProtKB-KW"/>
</dbReference>
<reference evidence="8 9" key="1">
    <citation type="submission" date="2019-07" db="EMBL/GenBank/DDBJ databases">
        <authorList>
            <person name="Zhu P."/>
        </authorList>
    </citation>
    <scope>NUCLEOTIDE SEQUENCE [LARGE SCALE GENOMIC DNA]</scope>
    <source>
        <strain evidence="8 9">SSL-25</strain>
    </source>
</reference>
<dbReference type="GO" id="GO:0006355">
    <property type="term" value="P:regulation of DNA-templated transcription"/>
    <property type="evidence" value="ECO:0007669"/>
    <property type="project" value="InterPro"/>
</dbReference>
<dbReference type="CDD" id="cd17535">
    <property type="entry name" value="REC_NarL-like"/>
    <property type="match status" value="1"/>
</dbReference>
<evidence type="ECO:0000259" key="6">
    <source>
        <dbReference type="PROSITE" id="PS50043"/>
    </source>
</evidence>
<dbReference type="SMART" id="SM00421">
    <property type="entry name" value="HTH_LUXR"/>
    <property type="match status" value="1"/>
</dbReference>
<dbReference type="EMBL" id="CP042266">
    <property type="protein sequence ID" value="QDY76814.1"/>
    <property type="molecule type" value="Genomic_DNA"/>
</dbReference>
<dbReference type="Pfam" id="PF00072">
    <property type="entry name" value="Response_reg"/>
    <property type="match status" value="1"/>
</dbReference>
<dbReference type="InterPro" id="IPR058245">
    <property type="entry name" value="NreC/VraR/RcsB-like_REC"/>
</dbReference>
<evidence type="ECO:0000259" key="7">
    <source>
        <dbReference type="PROSITE" id="PS50110"/>
    </source>
</evidence>
<dbReference type="Proteomes" id="UP000320580">
    <property type="component" value="Chromosome"/>
</dbReference>
<dbReference type="Pfam" id="PF00196">
    <property type="entry name" value="GerE"/>
    <property type="match status" value="1"/>
</dbReference>
<keyword evidence="1 5" id="KW-0597">Phosphoprotein</keyword>
<dbReference type="PROSITE" id="PS50110">
    <property type="entry name" value="RESPONSE_REGULATORY"/>
    <property type="match status" value="1"/>
</dbReference>
<gene>
    <name evidence="8" type="ORF">FQU76_10035</name>
</gene>
<feature type="domain" description="HTH luxR-type" evidence="6">
    <location>
        <begin position="143"/>
        <end position="214"/>
    </location>
</feature>
<dbReference type="SUPFAM" id="SSF52172">
    <property type="entry name" value="CheY-like"/>
    <property type="match status" value="1"/>
</dbReference>
<dbReference type="InterPro" id="IPR016032">
    <property type="entry name" value="Sig_transdc_resp-reg_C-effctor"/>
</dbReference>
<proteinExistence type="predicted"/>
<dbReference type="InterPro" id="IPR011006">
    <property type="entry name" value="CheY-like_superfamily"/>
</dbReference>
<keyword evidence="9" id="KW-1185">Reference proteome</keyword>
<evidence type="ECO:0000256" key="2">
    <source>
        <dbReference type="ARBA" id="ARBA00023015"/>
    </source>
</evidence>
<dbReference type="InterPro" id="IPR000792">
    <property type="entry name" value="Tscrpt_reg_LuxR_C"/>
</dbReference>
<dbReference type="PANTHER" id="PTHR43214">
    <property type="entry name" value="TWO-COMPONENT RESPONSE REGULATOR"/>
    <property type="match status" value="1"/>
</dbReference>
<dbReference type="SMART" id="SM00448">
    <property type="entry name" value="REC"/>
    <property type="match status" value="1"/>
</dbReference>
<accession>A0A5B8J8Q5</accession>
<feature type="modified residue" description="4-aspartylphosphate" evidence="5">
    <location>
        <position position="52"/>
    </location>
</feature>